<dbReference type="SUPFAM" id="SSF51735">
    <property type="entry name" value="NAD(P)-binding Rossmann-fold domains"/>
    <property type="match status" value="1"/>
</dbReference>
<dbReference type="Pfam" id="PF04321">
    <property type="entry name" value="RmlD_sub_bind"/>
    <property type="match status" value="1"/>
</dbReference>
<dbReference type="Proteomes" id="UP000606935">
    <property type="component" value="Unassembled WGS sequence"/>
</dbReference>
<dbReference type="NCBIfam" id="TIGR01214">
    <property type="entry name" value="rmlD"/>
    <property type="match status" value="1"/>
</dbReference>
<sequence>MYIIIGKEGQLAKELAALLGEKAVCLGRHDIELSNVQGIEAALADYDVSAIINASAYTAVDRAESEPEAAYLINQTAVGNLARYANEHGVHLVHVSTDYVFSGQKGSPYLPTDTLSPLGVYGASKAAGECELRSVLPDNSCILRTSWVYSRFGNNFVKTMLRLMQERETLSVVDDQIGSPTEASGLARACIEAAQKKLSGVHHYTDEGVASWYDFANAIQDLALEYGILHKRIPIVPIPSAAFPTPAKRPSYSVLDKQSLRCAFTGLNGRHWRLSLQEMLGTLADKPQ</sequence>
<evidence type="ECO:0000256" key="1">
    <source>
        <dbReference type="ARBA" id="ARBA00004781"/>
    </source>
</evidence>
<evidence type="ECO:0000256" key="2">
    <source>
        <dbReference type="ARBA" id="ARBA00010944"/>
    </source>
</evidence>
<name>A0A917YQM8_9ALTE</name>
<dbReference type="RefSeq" id="WP_188688729.1">
    <property type="nucleotide sequence ID" value="NZ_BMLS01000001.1"/>
</dbReference>
<comment type="catalytic activity">
    <reaction evidence="5 6">
        <text>dTDP-beta-L-rhamnose + NADP(+) = dTDP-4-dehydro-beta-L-rhamnose + NADPH + H(+)</text>
        <dbReference type="Rhea" id="RHEA:21796"/>
        <dbReference type="ChEBI" id="CHEBI:15378"/>
        <dbReference type="ChEBI" id="CHEBI:57510"/>
        <dbReference type="ChEBI" id="CHEBI:57783"/>
        <dbReference type="ChEBI" id="CHEBI:58349"/>
        <dbReference type="ChEBI" id="CHEBI:62830"/>
        <dbReference type="EC" id="1.1.1.133"/>
    </reaction>
</comment>
<evidence type="ECO:0000313" key="8">
    <source>
        <dbReference type="EMBL" id="GGO63636.1"/>
    </source>
</evidence>
<dbReference type="CDD" id="cd05254">
    <property type="entry name" value="dTDP_HR_like_SDR_e"/>
    <property type="match status" value="1"/>
</dbReference>
<dbReference type="Gene3D" id="3.40.50.720">
    <property type="entry name" value="NAD(P)-binding Rossmann-like Domain"/>
    <property type="match status" value="1"/>
</dbReference>
<comment type="similarity">
    <text evidence="2 6">Belongs to the dTDP-4-dehydrorhamnose reductase family.</text>
</comment>
<gene>
    <name evidence="8" type="ORF">GCM10010982_01130</name>
</gene>
<dbReference type="GO" id="GO:0019305">
    <property type="term" value="P:dTDP-rhamnose biosynthetic process"/>
    <property type="evidence" value="ECO:0007669"/>
    <property type="project" value="TreeGrafter"/>
</dbReference>
<keyword evidence="6" id="KW-0521">NADP</keyword>
<dbReference type="EC" id="1.1.1.133" evidence="3 6"/>
<reference evidence="8" key="1">
    <citation type="journal article" date="2014" name="Int. J. Syst. Evol. Microbiol.">
        <title>Complete genome sequence of Corynebacterium casei LMG S-19264T (=DSM 44701T), isolated from a smear-ripened cheese.</title>
        <authorList>
            <consortium name="US DOE Joint Genome Institute (JGI-PGF)"/>
            <person name="Walter F."/>
            <person name="Albersmeier A."/>
            <person name="Kalinowski J."/>
            <person name="Ruckert C."/>
        </authorList>
    </citation>
    <scope>NUCLEOTIDE SEQUENCE</scope>
    <source>
        <strain evidence="8">CGMCC 1.7086</strain>
    </source>
</reference>
<dbReference type="GO" id="GO:0008831">
    <property type="term" value="F:dTDP-4-dehydrorhamnose reductase activity"/>
    <property type="evidence" value="ECO:0007669"/>
    <property type="project" value="UniProtKB-EC"/>
</dbReference>
<keyword evidence="6" id="KW-0560">Oxidoreductase</keyword>
<evidence type="ECO:0000256" key="4">
    <source>
        <dbReference type="ARBA" id="ARBA00017099"/>
    </source>
</evidence>
<dbReference type="InterPro" id="IPR005913">
    <property type="entry name" value="dTDP_dehydrorham_reduct"/>
</dbReference>
<evidence type="ECO:0000313" key="9">
    <source>
        <dbReference type="Proteomes" id="UP000606935"/>
    </source>
</evidence>
<evidence type="ECO:0000259" key="7">
    <source>
        <dbReference type="Pfam" id="PF04321"/>
    </source>
</evidence>
<dbReference type="PANTHER" id="PTHR10491">
    <property type="entry name" value="DTDP-4-DEHYDRORHAMNOSE REDUCTASE"/>
    <property type="match status" value="1"/>
</dbReference>
<dbReference type="GO" id="GO:0005829">
    <property type="term" value="C:cytosol"/>
    <property type="evidence" value="ECO:0007669"/>
    <property type="project" value="TreeGrafter"/>
</dbReference>
<accession>A0A917YQM8</accession>
<dbReference type="AlphaFoldDB" id="A0A917YQM8"/>
<dbReference type="EMBL" id="BMLS01000001">
    <property type="protein sequence ID" value="GGO63636.1"/>
    <property type="molecule type" value="Genomic_DNA"/>
</dbReference>
<evidence type="ECO:0000256" key="6">
    <source>
        <dbReference type="RuleBase" id="RU364082"/>
    </source>
</evidence>
<comment type="caution">
    <text evidence="8">The sequence shown here is derived from an EMBL/GenBank/DDBJ whole genome shotgun (WGS) entry which is preliminary data.</text>
</comment>
<dbReference type="PANTHER" id="PTHR10491:SF4">
    <property type="entry name" value="METHIONINE ADENOSYLTRANSFERASE 2 SUBUNIT BETA"/>
    <property type="match status" value="1"/>
</dbReference>
<evidence type="ECO:0000256" key="5">
    <source>
        <dbReference type="ARBA" id="ARBA00048200"/>
    </source>
</evidence>
<protein>
    <recommendedName>
        <fullName evidence="4 6">dTDP-4-dehydrorhamnose reductase</fullName>
        <ecNumber evidence="3 6">1.1.1.133</ecNumber>
    </recommendedName>
</protein>
<reference evidence="8" key="2">
    <citation type="submission" date="2020-09" db="EMBL/GenBank/DDBJ databases">
        <authorList>
            <person name="Sun Q."/>
            <person name="Zhou Y."/>
        </authorList>
    </citation>
    <scope>NUCLEOTIDE SEQUENCE</scope>
    <source>
        <strain evidence="8">CGMCC 1.7086</strain>
    </source>
</reference>
<comment type="cofactor">
    <cofactor evidence="6">
        <name>Mg(2+)</name>
        <dbReference type="ChEBI" id="CHEBI:18420"/>
    </cofactor>
    <text evidence="6">Binds 1 Mg(2+) ion per monomer.</text>
</comment>
<dbReference type="Gene3D" id="3.90.25.10">
    <property type="entry name" value="UDP-galactose 4-epimerase, domain 1"/>
    <property type="match status" value="1"/>
</dbReference>
<proteinExistence type="inferred from homology"/>
<comment type="function">
    <text evidence="6">Catalyzes the reduction of dTDP-6-deoxy-L-lyxo-4-hexulose to yield dTDP-L-rhamnose.</text>
</comment>
<keyword evidence="9" id="KW-1185">Reference proteome</keyword>
<dbReference type="InterPro" id="IPR036291">
    <property type="entry name" value="NAD(P)-bd_dom_sf"/>
</dbReference>
<comment type="pathway">
    <text evidence="1 6">Carbohydrate biosynthesis; dTDP-L-rhamnose biosynthesis.</text>
</comment>
<organism evidence="8 9">
    <name type="scientific">Bowmanella pacifica</name>
    <dbReference type="NCBI Taxonomy" id="502051"/>
    <lineage>
        <taxon>Bacteria</taxon>
        <taxon>Pseudomonadati</taxon>
        <taxon>Pseudomonadota</taxon>
        <taxon>Gammaproteobacteria</taxon>
        <taxon>Alteromonadales</taxon>
        <taxon>Alteromonadaceae</taxon>
        <taxon>Bowmanella</taxon>
    </lineage>
</organism>
<evidence type="ECO:0000256" key="3">
    <source>
        <dbReference type="ARBA" id="ARBA00012929"/>
    </source>
</evidence>
<feature type="domain" description="RmlD-like substrate binding" evidence="7">
    <location>
        <begin position="3"/>
        <end position="282"/>
    </location>
</feature>
<dbReference type="InterPro" id="IPR029903">
    <property type="entry name" value="RmlD-like-bd"/>
</dbReference>